<evidence type="ECO:0000313" key="3">
    <source>
        <dbReference type="Proteomes" id="UP000290287"/>
    </source>
</evidence>
<name>A0A4Q0YKT5_9GAMM</name>
<accession>A0A4Q0YKT5</accession>
<dbReference type="RefSeq" id="WP_129124165.1">
    <property type="nucleotide sequence ID" value="NZ_PEIB01000046.1"/>
</dbReference>
<feature type="compositionally biased region" description="Low complexity" evidence="1">
    <location>
        <begin position="31"/>
        <end position="45"/>
    </location>
</feature>
<proteinExistence type="predicted"/>
<dbReference type="AlphaFoldDB" id="A0A4Q0YKT5"/>
<dbReference type="EMBL" id="PEIB01000046">
    <property type="protein sequence ID" value="RXJ70604.1"/>
    <property type="molecule type" value="Genomic_DNA"/>
</dbReference>
<reference evidence="2 3" key="1">
    <citation type="submission" date="2017-10" db="EMBL/GenBank/DDBJ databases">
        <title>Nyctiphanis sp. nov., isolated from the stomach of the euphausiid Nyctiphanes simplex (Hansen, 1911) in the Gulf of California.</title>
        <authorList>
            <person name="Gomez-Gil B."/>
            <person name="Aguilar-Mendez M."/>
            <person name="Lopez-Cortes A."/>
            <person name="Gomez-Gutierrez J."/>
            <person name="Roque A."/>
            <person name="Lang E."/>
            <person name="Gonzalez-Castillo A."/>
        </authorList>
    </citation>
    <scope>NUCLEOTIDE SEQUENCE [LARGE SCALE GENOMIC DNA]</scope>
    <source>
        <strain evidence="2 3">CAIM 600</strain>
    </source>
</reference>
<sequence length="107" mass="12002">MARHQRAVTAAIDWAFGPSDDSDIPPSTMASLPSTTTESPSIPTVPNAPQHVSQFEQHNTITVVQQPGEDGERLARRIVQEEMRMKERETQARQRGALFDYQENVMP</sequence>
<feature type="region of interest" description="Disordered" evidence="1">
    <location>
        <begin position="85"/>
        <end position="107"/>
    </location>
</feature>
<evidence type="ECO:0000256" key="1">
    <source>
        <dbReference type="SAM" id="MobiDB-lite"/>
    </source>
</evidence>
<gene>
    <name evidence="2" type="ORF">CS022_22765</name>
</gene>
<feature type="region of interest" description="Disordered" evidence="1">
    <location>
        <begin position="15"/>
        <end position="47"/>
    </location>
</feature>
<comment type="caution">
    <text evidence="2">The sequence shown here is derived from an EMBL/GenBank/DDBJ whole genome shotgun (WGS) entry which is preliminary data.</text>
</comment>
<dbReference type="Proteomes" id="UP000290287">
    <property type="component" value="Unassembled WGS sequence"/>
</dbReference>
<evidence type="ECO:0000313" key="2">
    <source>
        <dbReference type="EMBL" id="RXJ70604.1"/>
    </source>
</evidence>
<organism evidence="2 3">
    <name type="scientific">Veronia nyctiphanis</name>
    <dbReference type="NCBI Taxonomy" id="1278244"/>
    <lineage>
        <taxon>Bacteria</taxon>
        <taxon>Pseudomonadati</taxon>
        <taxon>Pseudomonadota</taxon>
        <taxon>Gammaproteobacteria</taxon>
        <taxon>Vibrionales</taxon>
        <taxon>Vibrionaceae</taxon>
        <taxon>Veronia</taxon>
    </lineage>
</organism>
<keyword evidence="3" id="KW-1185">Reference proteome</keyword>
<protein>
    <submittedName>
        <fullName evidence="2">Uncharacterized protein</fullName>
    </submittedName>
</protein>